<name>A0A418WB26_9PROT</name>
<dbReference type="AlphaFoldDB" id="A0A418WB26"/>
<organism evidence="2 3">
    <name type="scientific">Oleomonas cavernae</name>
    <dbReference type="NCBI Taxonomy" id="2320859"/>
    <lineage>
        <taxon>Bacteria</taxon>
        <taxon>Pseudomonadati</taxon>
        <taxon>Pseudomonadota</taxon>
        <taxon>Alphaproteobacteria</taxon>
        <taxon>Acetobacterales</taxon>
        <taxon>Acetobacteraceae</taxon>
        <taxon>Oleomonas</taxon>
    </lineage>
</organism>
<feature type="transmembrane region" description="Helical" evidence="1">
    <location>
        <begin position="16"/>
        <end position="39"/>
    </location>
</feature>
<sequence length="358" mass="37768">MDVPLGDWLVTAYDRISILHVATALLLVAVFALALWLGGGTEGRRGVWRRLLLGLALSLAAVAVLGVVFPGFYRSTLATDDPVIQSLVSQVREMQPIRFWTRAGLSDLLIDIGGTLLALPFVPLVLWGAPDGATRRLAVVWTVTLLATLAAALAYLRFVVEFAAPGAIGVAGLMAVAAAALSAVRPVVRVAALLLVALLGTVGLPAIGLQLKASLDKAEGCDAADLSAYLRVTPPVSAPPGGPDPIVMLNNFNLTPRLAYETPFRFVAASYHRGAAAIRDAMVFFMATDDAAAQSILGRREVALVILCRSGMAPQPPEQPPGNLEGRLLSGEGVPAFLAQLPLPERLGRDFVAYTVKR</sequence>
<proteinExistence type="predicted"/>
<evidence type="ECO:0000313" key="2">
    <source>
        <dbReference type="EMBL" id="RJF87253.1"/>
    </source>
</evidence>
<keyword evidence="3" id="KW-1185">Reference proteome</keyword>
<dbReference type="RefSeq" id="WP_119777895.1">
    <property type="nucleotide sequence ID" value="NZ_QYUK01000011.1"/>
</dbReference>
<comment type="caution">
    <text evidence="2">The sequence shown here is derived from an EMBL/GenBank/DDBJ whole genome shotgun (WGS) entry which is preliminary data.</text>
</comment>
<feature type="transmembrane region" description="Helical" evidence="1">
    <location>
        <begin position="162"/>
        <end position="184"/>
    </location>
</feature>
<dbReference type="Proteomes" id="UP000284605">
    <property type="component" value="Unassembled WGS sequence"/>
</dbReference>
<feature type="transmembrane region" description="Helical" evidence="1">
    <location>
        <begin position="51"/>
        <end position="73"/>
    </location>
</feature>
<keyword evidence="1" id="KW-0812">Transmembrane</keyword>
<gene>
    <name evidence="2" type="ORF">D3874_09600</name>
</gene>
<protein>
    <submittedName>
        <fullName evidence="2">Uncharacterized protein</fullName>
    </submittedName>
</protein>
<feature type="transmembrane region" description="Helical" evidence="1">
    <location>
        <begin position="108"/>
        <end position="126"/>
    </location>
</feature>
<keyword evidence="1" id="KW-1133">Transmembrane helix</keyword>
<reference evidence="2 3" key="1">
    <citation type="submission" date="2018-09" db="EMBL/GenBank/DDBJ databases">
        <authorList>
            <person name="Zhu H."/>
        </authorList>
    </citation>
    <scope>NUCLEOTIDE SEQUENCE [LARGE SCALE GENOMIC DNA]</scope>
    <source>
        <strain evidence="2 3">K1W22B-8</strain>
    </source>
</reference>
<feature type="transmembrane region" description="Helical" evidence="1">
    <location>
        <begin position="138"/>
        <end position="156"/>
    </location>
</feature>
<feature type="transmembrane region" description="Helical" evidence="1">
    <location>
        <begin position="191"/>
        <end position="211"/>
    </location>
</feature>
<evidence type="ECO:0000256" key="1">
    <source>
        <dbReference type="SAM" id="Phobius"/>
    </source>
</evidence>
<dbReference type="EMBL" id="QYUK01000011">
    <property type="protein sequence ID" value="RJF87253.1"/>
    <property type="molecule type" value="Genomic_DNA"/>
</dbReference>
<accession>A0A418WB26</accession>
<evidence type="ECO:0000313" key="3">
    <source>
        <dbReference type="Proteomes" id="UP000284605"/>
    </source>
</evidence>
<keyword evidence="1" id="KW-0472">Membrane</keyword>